<dbReference type="VEuPathDB" id="PlasmoDB:Py17XNL_000802017"/>
<accession>A0A077Y6V3</accession>
<sequence length="288" mass="33712">MNKEVCIRFKNVREWLSYEVIKGFNNNFDENLKKYCDNGSCYDPFDKISAGCLYLFDELFAGFKQFTSVANRNINIVDYILISLGYMLNLIIDKDNGSIETFYNTYINNDNTDNKYNKIITGVTGYETYNELIYIKEDLMSIGIKAMSKFYDVFILLCDICTGVDENSTNCGNYLEKANEFAKKYDELNEDYYNGRYSPYNQLLSTLSNDYYNLKSICYDFPLLPTYSRKFVIKSTLISIGFIFVAVSIFLGIAYKYSLFGFRKRSQKQCLRERIKNIKKKLIINKLF</sequence>
<keyword evidence="1" id="KW-1133">Transmembrane helix</keyword>
<feature type="transmembrane region" description="Helical" evidence="1">
    <location>
        <begin position="231"/>
        <end position="255"/>
    </location>
</feature>
<evidence type="ECO:0000313" key="4">
    <source>
        <dbReference type="Proteomes" id="UP000072874"/>
    </source>
</evidence>
<dbReference type="Proteomes" id="UP000072874">
    <property type="component" value="Chromosome 8"/>
</dbReference>
<dbReference type="GeneID" id="3790050"/>
<dbReference type="Pfam" id="PF06022">
    <property type="entry name" value="Cir_Bir_Yir"/>
    <property type="match status" value="1"/>
</dbReference>
<protein>
    <submittedName>
        <fullName evidence="2">YIR protein</fullName>
    </submittedName>
</protein>
<keyword evidence="1" id="KW-0812">Transmembrane</keyword>
<reference evidence="4 5" key="1">
    <citation type="journal article" date="2014" name="BMC Biol.">
        <title>A comprehensive evaluation of rodent malaria parasite genomes and gene expression.</title>
        <authorList>
            <person name="Otto T.D."/>
            <person name="Bohme U."/>
            <person name="Jackson A.P."/>
            <person name="Hunt M."/>
            <person name="Franke-Fayard B."/>
            <person name="Hoeijmakers W.A."/>
            <person name="Religa A.A."/>
            <person name="Robertson L."/>
            <person name="Sanders M."/>
            <person name="Ogun S.A."/>
            <person name="Cunningham D."/>
            <person name="Erhart A."/>
            <person name="Billker O."/>
            <person name="Khan S.M."/>
            <person name="Stunnenberg H.G."/>
            <person name="Langhorne J."/>
            <person name="Holder A.A."/>
            <person name="Waters A.P."/>
            <person name="Newbold C.I."/>
            <person name="Pain A."/>
            <person name="Berriman M."/>
            <person name="Janse C.J."/>
        </authorList>
    </citation>
    <scope>NUCLEOTIDE SEQUENCE [LARGE SCALE GENOMIC DNA]</scope>
    <source>
        <strain evidence="3 4">17X</strain>
        <strain evidence="2 5">YM</strain>
    </source>
</reference>
<name>A0A077Y6V3_PLAYE</name>
<evidence type="ECO:0000256" key="1">
    <source>
        <dbReference type="SAM" id="Phobius"/>
    </source>
</evidence>
<evidence type="ECO:0000313" key="3">
    <source>
        <dbReference type="EMBL" id="VTZ77928.1"/>
    </source>
</evidence>
<dbReference type="KEGG" id="pyo:PY17X_0846501"/>
<dbReference type="VEuPathDB" id="PlasmoDB:PY17X_0846501"/>
<dbReference type="NCBIfam" id="TIGR01590">
    <property type="entry name" value="yir-bir-cir_Pla"/>
    <property type="match status" value="1"/>
</dbReference>
<evidence type="ECO:0000313" key="5">
    <source>
        <dbReference type="Proteomes" id="UP000072904"/>
    </source>
</evidence>
<reference evidence="2" key="3">
    <citation type="submission" date="2014-05" db="EMBL/GenBank/DDBJ databases">
        <authorList>
            <person name="Aslett A.Martin."/>
            <person name="De Silva Nishadi"/>
        </authorList>
    </citation>
    <scope>NUCLEOTIDE SEQUENCE</scope>
    <source>
        <strain evidence="2">YM</strain>
    </source>
</reference>
<proteinExistence type="predicted"/>
<dbReference type="Proteomes" id="UP000072904">
    <property type="component" value="Chromosome 7"/>
</dbReference>
<dbReference type="InterPro" id="IPR006477">
    <property type="entry name" value="Yir_bir_cir"/>
</dbReference>
<dbReference type="VEuPathDB" id="PlasmoDB:PY01161"/>
<dbReference type="RefSeq" id="XP_724724.2">
    <property type="nucleotide sequence ID" value="XM_719631.2"/>
</dbReference>
<organism evidence="2 5">
    <name type="scientific">Plasmodium yoelii</name>
    <dbReference type="NCBI Taxonomy" id="5861"/>
    <lineage>
        <taxon>Eukaryota</taxon>
        <taxon>Sar</taxon>
        <taxon>Alveolata</taxon>
        <taxon>Apicomplexa</taxon>
        <taxon>Aconoidasida</taxon>
        <taxon>Haemosporida</taxon>
        <taxon>Plasmodiidae</taxon>
        <taxon>Plasmodium</taxon>
        <taxon>Plasmodium (Vinckeia)</taxon>
    </lineage>
</organism>
<reference evidence="3" key="4">
    <citation type="submission" date="2019-05" db="EMBL/GenBank/DDBJ databases">
        <authorList>
            <consortium name="Pathogen Informatics"/>
        </authorList>
    </citation>
    <scope>NUCLEOTIDE SEQUENCE</scope>
    <source>
        <strain evidence="3">17X</strain>
    </source>
</reference>
<gene>
    <name evidence="3" type="ORF">PY17X_0846501</name>
    <name evidence="2" type="ORF">PYYM_0724100</name>
</gene>
<dbReference type="AlphaFoldDB" id="A0A077Y6V3"/>
<keyword evidence="1" id="KW-0472">Membrane</keyword>
<reference evidence="3" key="2">
    <citation type="submission" date="2014-05" db="EMBL/GenBank/DDBJ databases">
        <authorList>
            <person name="Aslett M.A."/>
            <person name="De Silva N."/>
        </authorList>
    </citation>
    <scope>NUCLEOTIDE SEQUENCE</scope>
    <source>
        <strain evidence="3">17X</strain>
    </source>
</reference>
<dbReference type="OrthoDB" id="373191at2759"/>
<dbReference type="VEuPathDB" id="PlasmoDB:PYYM_0724100"/>
<evidence type="ECO:0000313" key="2">
    <source>
        <dbReference type="EMBL" id="CDU17362.1"/>
    </source>
</evidence>
<dbReference type="EMBL" id="LM993662">
    <property type="protein sequence ID" value="VTZ77928.1"/>
    <property type="molecule type" value="Genomic_DNA"/>
</dbReference>
<dbReference type="EMBL" id="LK934635">
    <property type="protein sequence ID" value="CDU17362.1"/>
    <property type="molecule type" value="Genomic_DNA"/>
</dbReference>